<dbReference type="EMBL" id="CAUWAG010000007">
    <property type="protein sequence ID" value="CAJ2504641.1"/>
    <property type="molecule type" value="Genomic_DNA"/>
</dbReference>
<accession>A0AAI8VHB1</accession>
<protein>
    <submittedName>
        <fullName evidence="2">Uu.00g120350.m01.CDS01</fullName>
    </submittedName>
</protein>
<name>A0AAI8VHB1_9PEZI</name>
<gene>
    <name evidence="2" type="ORF">KHLLAP_LOCUS5109</name>
</gene>
<comment type="caution">
    <text evidence="2">The sequence shown here is derived from an EMBL/GenBank/DDBJ whole genome shotgun (WGS) entry which is preliminary data.</text>
</comment>
<evidence type="ECO:0000256" key="1">
    <source>
        <dbReference type="SAM" id="MobiDB-lite"/>
    </source>
</evidence>
<sequence length="359" mass="40311">MSPTFANASMNFAYYGLIPFLEGHVPAPPVSDAHAVAEWEKNRAFALHALQFSVSSPLHETIAKTCEPSLDPVDYLRDIEETIAKQDAARTTAAMTTQLITLPPASKYTCKEFLTTFFSLHEQLSDNDCHIPGVAALSIAINAIKEKSPEYSAILQKRLDMGWLDWEDFKKAILSGQKLTPRTPHPGPMWDVPTAIYVCSPPSTPSPEQRQRQRQRQVSPEKHHSPYRQEVPQTPVEYYLSPELSPVSVEGYGEEGQIKEYDSDSDSDIGEVVQLPVHSAMRRSPGSFSPLHPESNEFWCPKESPRQPWSSTYSQYRDFSETKTIDVTNKATDTITNSPAPVVEEKPYDCMASEWALYD</sequence>
<dbReference type="AlphaFoldDB" id="A0AAI8VHB1"/>
<reference evidence="2" key="1">
    <citation type="submission" date="2023-10" db="EMBL/GenBank/DDBJ databases">
        <authorList>
            <person name="Hackl T."/>
        </authorList>
    </citation>
    <scope>NUCLEOTIDE SEQUENCE</scope>
</reference>
<feature type="region of interest" description="Disordered" evidence="1">
    <location>
        <begin position="198"/>
        <end position="235"/>
    </location>
</feature>
<proteinExistence type="predicted"/>
<evidence type="ECO:0000313" key="3">
    <source>
        <dbReference type="Proteomes" id="UP001295740"/>
    </source>
</evidence>
<keyword evidence="3" id="KW-1185">Reference proteome</keyword>
<dbReference type="Proteomes" id="UP001295740">
    <property type="component" value="Unassembled WGS sequence"/>
</dbReference>
<evidence type="ECO:0000313" key="2">
    <source>
        <dbReference type="EMBL" id="CAJ2504641.1"/>
    </source>
</evidence>
<organism evidence="2 3">
    <name type="scientific">Anthostomella pinea</name>
    <dbReference type="NCBI Taxonomy" id="933095"/>
    <lineage>
        <taxon>Eukaryota</taxon>
        <taxon>Fungi</taxon>
        <taxon>Dikarya</taxon>
        <taxon>Ascomycota</taxon>
        <taxon>Pezizomycotina</taxon>
        <taxon>Sordariomycetes</taxon>
        <taxon>Xylariomycetidae</taxon>
        <taxon>Xylariales</taxon>
        <taxon>Xylariaceae</taxon>
        <taxon>Anthostomella</taxon>
    </lineage>
</organism>